<organism evidence="4 5">
    <name type="scientific">Alicyclobacillus fodiniaquatilis</name>
    <dbReference type="NCBI Taxonomy" id="1661150"/>
    <lineage>
        <taxon>Bacteria</taxon>
        <taxon>Bacillati</taxon>
        <taxon>Bacillota</taxon>
        <taxon>Bacilli</taxon>
        <taxon>Bacillales</taxon>
        <taxon>Alicyclobacillaceae</taxon>
        <taxon>Alicyclobacillus</taxon>
    </lineage>
</organism>
<dbReference type="CDD" id="cd04859">
    <property type="entry name" value="Prim_Pol"/>
    <property type="match status" value="1"/>
</dbReference>
<evidence type="ECO:0000259" key="3">
    <source>
        <dbReference type="SMART" id="SM00943"/>
    </source>
</evidence>
<feature type="region of interest" description="Disordered" evidence="2">
    <location>
        <begin position="1"/>
        <end position="20"/>
    </location>
</feature>
<dbReference type="Pfam" id="PF09250">
    <property type="entry name" value="Prim-Pol"/>
    <property type="match status" value="1"/>
</dbReference>
<sequence>MIDHDNQPHQHYNADMGSISSGSKPTTLQMFSRLGWRIFPVNSTKADGECTCGRPECPNKGKHPRITSWPENATTDLIQLAKWQKQWPDTNWALACGQESGVWVLDVDEKNGGYESLAKLESEIGELPATVRVKTGGGGLHIYFAWPTDGTIITNAVNLKGDYPGLDVRGYRGYVVVPPGKHKSGNRYDWVEGLSPDDVSLAQAPQTLIEVIKNAGGSRAYSDKPRDTRPWEPVPNEIIREKAPALCARIDYFASEAGANDVSYEDWITMASWGHAMTDDETIFHEWSSVDKDRYSKRDTGRKWKDTADMAPRSCHRAQADHPLEQCKNCPLFELDKNPSYHVRMAYNQEQGGRGPWGAPPPTPEELEERRKIAEERRKQERGAYMDSLSSETEHDEQEQLHTYTVETDGATAVAPVIDVTEDDEEGSTTSYDAEEQTTAYQQPNFRIAADNITPLIEQSKALETRLRNGEDPHDLMQEVARVLAAIKKLDSIRYDVEKDRLISAEGDARKKGQRAKYTSKKLDDAVKAVAEREAAELLTKTSTVGEVWPDAPEEHHELPLPTGYKYSEDGVEKFVSTSQGNMGFEEVSSQPTYIAGWRKDITTSEIQAVIYTRTRDEGWKEITCAPSAFSDKRKIGEIKDIGCSFKEEQVFGKYLNEGYDLIRTRFGLEPELGTSRLGWHNVNDQIFFVFPEQSFGSMPIELHTNKQQLMSELSVKGDIVKEREALVETMFRYKKLAFAVGTAAASILMRPAKMSGIVDLFGFCSEYVSAQTGTGKSTTVGAAISIYGAPYSVRNFQMTQFAATQSMIVRSDLPNVWQEAQAGNQAGKGGNNADPGMLLHVLGDGGGKLMGTKGGGLRHNPQIFGTMLLANNENFVNPSTAKQGELQRVFTFDPPFPNPHDETRTKDDIQRVKKDQEKMMQELSNNHGNGGRAMVQKLIEITDGSWTKLCEKVEADYRVQYEASSKLIPADIENHSLFNRRAKIVALVRVGLKYLIEYGYSLPEGITGILFRGIDEAFEEFIKSQMSDIDAVETERYLPLFTDALIKQSNRIRYLEEIDVDTGKPKEPFDGEYIGTITEKDGVWHLAIQADVISSFFKAHQKPPRQILREWAKQKIITTEKSRLQCQVTMRKPSGVEYGGRLYCFRLDKLAITVPPGAYERYQLDFGVARKAQETDDL</sequence>
<evidence type="ECO:0000313" key="4">
    <source>
        <dbReference type="EMBL" id="MFD1674930.1"/>
    </source>
</evidence>
<feature type="region of interest" description="Disordered" evidence="2">
    <location>
        <begin position="348"/>
        <end position="400"/>
    </location>
</feature>
<dbReference type="InterPro" id="IPR051620">
    <property type="entry name" value="ORF904-like_C"/>
</dbReference>
<feature type="compositionally biased region" description="Basic and acidic residues" evidence="2">
    <location>
        <begin position="368"/>
        <end position="384"/>
    </location>
</feature>
<gene>
    <name evidence="4" type="ORF">ACFSB2_09505</name>
</gene>
<proteinExistence type="predicted"/>
<comment type="caution">
    <text evidence="4">The sequence shown here is derived from an EMBL/GenBank/DDBJ whole genome shotgun (WGS) entry which is preliminary data.</text>
</comment>
<accession>A0ABW4JHL7</accession>
<dbReference type="Proteomes" id="UP001597079">
    <property type="component" value="Unassembled WGS sequence"/>
</dbReference>
<dbReference type="InterPro" id="IPR015330">
    <property type="entry name" value="DNA_primase/pol_bifunc_N"/>
</dbReference>
<keyword evidence="5" id="KW-1185">Reference proteome</keyword>
<keyword evidence="1" id="KW-0378">Hydrolase</keyword>
<dbReference type="Pfam" id="PF06048">
    <property type="entry name" value="DUF927"/>
    <property type="match status" value="1"/>
</dbReference>
<protein>
    <submittedName>
        <fullName evidence="4">Bifunctional DNA primase/polymerase</fullName>
    </submittedName>
</protein>
<name>A0ABW4JHL7_9BACL</name>
<dbReference type="EMBL" id="JBHUCX010000024">
    <property type="protein sequence ID" value="MFD1674930.1"/>
    <property type="molecule type" value="Genomic_DNA"/>
</dbReference>
<evidence type="ECO:0000313" key="5">
    <source>
        <dbReference type="Proteomes" id="UP001597079"/>
    </source>
</evidence>
<dbReference type="InterPro" id="IPR009270">
    <property type="entry name" value="DUF927"/>
</dbReference>
<evidence type="ECO:0000256" key="2">
    <source>
        <dbReference type="SAM" id="MobiDB-lite"/>
    </source>
</evidence>
<dbReference type="PANTHER" id="PTHR35372">
    <property type="entry name" value="ATP BINDING PROTEIN-RELATED"/>
    <property type="match status" value="1"/>
</dbReference>
<dbReference type="RefSeq" id="WP_377942802.1">
    <property type="nucleotide sequence ID" value="NZ_JBHUCX010000024.1"/>
</dbReference>
<dbReference type="SUPFAM" id="SSF56747">
    <property type="entry name" value="Prim-pol domain"/>
    <property type="match status" value="1"/>
</dbReference>
<dbReference type="SMART" id="SM00943">
    <property type="entry name" value="Prim-Pol"/>
    <property type="match status" value="1"/>
</dbReference>
<dbReference type="PANTHER" id="PTHR35372:SF2">
    <property type="entry name" value="SF3 HELICASE DOMAIN-CONTAINING PROTEIN"/>
    <property type="match status" value="1"/>
</dbReference>
<evidence type="ECO:0000256" key="1">
    <source>
        <dbReference type="ARBA" id="ARBA00022801"/>
    </source>
</evidence>
<reference evidence="5" key="1">
    <citation type="journal article" date="2019" name="Int. J. Syst. Evol. Microbiol.">
        <title>The Global Catalogue of Microorganisms (GCM) 10K type strain sequencing project: providing services to taxonomists for standard genome sequencing and annotation.</title>
        <authorList>
            <consortium name="The Broad Institute Genomics Platform"/>
            <consortium name="The Broad Institute Genome Sequencing Center for Infectious Disease"/>
            <person name="Wu L."/>
            <person name="Ma J."/>
        </authorList>
    </citation>
    <scope>NUCLEOTIDE SEQUENCE [LARGE SCALE GENOMIC DNA]</scope>
    <source>
        <strain evidence="5">CGMCC 1.12286</strain>
    </source>
</reference>
<feature type="domain" description="DNA primase/polymerase bifunctional N-terminal" evidence="3">
    <location>
        <begin position="28"/>
        <end position="208"/>
    </location>
</feature>